<comment type="caution">
    <text evidence="3">The sequence shown here is derived from an EMBL/GenBank/DDBJ whole genome shotgun (WGS) entry which is preliminary data.</text>
</comment>
<dbReference type="OrthoDB" id="8537952at2"/>
<dbReference type="GO" id="GO:0070063">
    <property type="term" value="F:RNA polymerase binding"/>
    <property type="evidence" value="ECO:0007669"/>
    <property type="project" value="InterPro"/>
</dbReference>
<evidence type="ECO:0000313" key="3">
    <source>
        <dbReference type="EMBL" id="PWR19178.1"/>
    </source>
</evidence>
<dbReference type="InterPro" id="IPR036953">
    <property type="entry name" value="GreA/GreB_C_sf"/>
</dbReference>
<dbReference type="InterPro" id="IPR018151">
    <property type="entry name" value="TF_GreA/GreB_CS"/>
</dbReference>
<feature type="compositionally biased region" description="Basic and acidic residues" evidence="1">
    <location>
        <begin position="25"/>
        <end position="38"/>
    </location>
</feature>
<protein>
    <recommendedName>
        <fullName evidence="2">Transcription elongation factor GreA/GreB C-terminal domain-containing protein</fullName>
    </recommendedName>
</protein>
<dbReference type="GO" id="GO:0006354">
    <property type="term" value="P:DNA-templated transcription elongation"/>
    <property type="evidence" value="ECO:0007669"/>
    <property type="project" value="TreeGrafter"/>
</dbReference>
<dbReference type="Gene3D" id="3.10.50.30">
    <property type="entry name" value="Transcription elongation factor, GreA/GreB, C-terminal domain"/>
    <property type="match status" value="1"/>
</dbReference>
<dbReference type="Pfam" id="PF01272">
    <property type="entry name" value="GreA_GreB"/>
    <property type="match status" value="1"/>
</dbReference>
<sequence>MLPFGEERAQSGAPAQGDPGLSRAFVREDDTATAEAERPAVAPHRITRAGDEALAARRRALDGVEGQEAAHERQRLDALRAAADVVPPLAAVPARVCFGARVSVADEDDAHLTVDIVGEHEADPALGRVSYLSPLGRALVGAGVGDVVVWRRPAGPRRLEVIAIALPEPS</sequence>
<dbReference type="PANTHER" id="PTHR30437:SF4">
    <property type="entry name" value="TRANSCRIPTION ELONGATION FACTOR GREA"/>
    <property type="match status" value="1"/>
</dbReference>
<feature type="region of interest" description="Disordered" evidence="1">
    <location>
        <begin position="1"/>
        <end position="49"/>
    </location>
</feature>
<dbReference type="AlphaFoldDB" id="A0A317DWT0"/>
<proteinExistence type="predicted"/>
<dbReference type="GO" id="GO:0003677">
    <property type="term" value="F:DNA binding"/>
    <property type="evidence" value="ECO:0007669"/>
    <property type="project" value="InterPro"/>
</dbReference>
<feature type="domain" description="Transcription elongation factor GreA/GreB C-terminal" evidence="2">
    <location>
        <begin position="95"/>
        <end position="164"/>
    </location>
</feature>
<dbReference type="SUPFAM" id="SSF54534">
    <property type="entry name" value="FKBP-like"/>
    <property type="match status" value="1"/>
</dbReference>
<dbReference type="PROSITE" id="PS00830">
    <property type="entry name" value="GREAB_2"/>
    <property type="match status" value="1"/>
</dbReference>
<accession>A0A317DWT0</accession>
<evidence type="ECO:0000256" key="1">
    <source>
        <dbReference type="SAM" id="MobiDB-lite"/>
    </source>
</evidence>
<name>A0A317DWT0_9PROT</name>
<dbReference type="InterPro" id="IPR023459">
    <property type="entry name" value="Tscrpt_elong_fac_GreA/B_fam"/>
</dbReference>
<evidence type="ECO:0000259" key="2">
    <source>
        <dbReference type="Pfam" id="PF01272"/>
    </source>
</evidence>
<evidence type="ECO:0000313" key="4">
    <source>
        <dbReference type="Proteomes" id="UP000246077"/>
    </source>
</evidence>
<organism evidence="3 4">
    <name type="scientific">Zavarzinia compransoris</name>
    <dbReference type="NCBI Taxonomy" id="1264899"/>
    <lineage>
        <taxon>Bacteria</taxon>
        <taxon>Pseudomonadati</taxon>
        <taxon>Pseudomonadota</taxon>
        <taxon>Alphaproteobacteria</taxon>
        <taxon>Rhodospirillales</taxon>
        <taxon>Zavarziniaceae</taxon>
        <taxon>Zavarzinia</taxon>
    </lineage>
</organism>
<dbReference type="EMBL" id="QGLF01000005">
    <property type="protein sequence ID" value="PWR19178.1"/>
    <property type="molecule type" value="Genomic_DNA"/>
</dbReference>
<reference evidence="4" key="1">
    <citation type="submission" date="2018-05" db="EMBL/GenBank/DDBJ databases">
        <title>Zavarzinia sp. HR-AS.</title>
        <authorList>
            <person name="Lee Y."/>
            <person name="Jeon C.O."/>
        </authorList>
    </citation>
    <scope>NUCLEOTIDE SEQUENCE [LARGE SCALE GENOMIC DNA]</scope>
    <source>
        <strain evidence="4">DSM 1231</strain>
    </source>
</reference>
<dbReference type="GO" id="GO:0032784">
    <property type="term" value="P:regulation of DNA-templated transcription elongation"/>
    <property type="evidence" value="ECO:0007669"/>
    <property type="project" value="InterPro"/>
</dbReference>
<dbReference type="Proteomes" id="UP000246077">
    <property type="component" value="Unassembled WGS sequence"/>
</dbReference>
<keyword evidence="4" id="KW-1185">Reference proteome</keyword>
<gene>
    <name evidence="3" type="ORF">DKG75_19700</name>
</gene>
<dbReference type="PANTHER" id="PTHR30437">
    <property type="entry name" value="TRANSCRIPTION ELONGATION FACTOR GREA"/>
    <property type="match status" value="1"/>
</dbReference>
<dbReference type="InterPro" id="IPR001437">
    <property type="entry name" value="Tscrpt_elong_fac_GreA/B_C"/>
</dbReference>